<keyword evidence="19" id="KW-0032">Aminotransferase</keyword>
<evidence type="ECO:0000256" key="17">
    <source>
        <dbReference type="NCBIfam" id="TIGR02127"/>
    </source>
</evidence>
<dbReference type="GO" id="GO:0008652">
    <property type="term" value="P:amino acid biosynthetic process"/>
    <property type="evidence" value="ECO:0007669"/>
    <property type="project" value="UniProtKB-ARBA"/>
</dbReference>
<comment type="caution">
    <text evidence="19">The sequence shown here is derived from an EMBL/GenBank/DDBJ whole genome shotgun (WGS) entry which is preliminary data.</text>
</comment>
<keyword evidence="12" id="KW-0028">Amino-acid biosynthesis</keyword>
<dbReference type="PANTHER" id="PTHR42743:SF11">
    <property type="entry name" value="AMINODEOXYCHORISMATE LYASE"/>
    <property type="match status" value="1"/>
</dbReference>
<keyword evidence="19" id="KW-0808">Transferase</keyword>
<dbReference type="Gene3D" id="3.20.10.10">
    <property type="entry name" value="D-amino Acid Aminotransferase, subunit A, domain 2"/>
    <property type="match status" value="1"/>
</dbReference>
<keyword evidence="10" id="KW-0665">Pyrimidine biosynthesis</keyword>
<dbReference type="PANTHER" id="PTHR42743">
    <property type="entry name" value="AMINO-ACID AMINOTRANSFERASE"/>
    <property type="match status" value="1"/>
</dbReference>
<dbReference type="GO" id="GO:0009082">
    <property type="term" value="P:branched-chain amino acid biosynthetic process"/>
    <property type="evidence" value="ECO:0007669"/>
    <property type="project" value="UniProtKB-KW"/>
</dbReference>
<evidence type="ECO:0000313" key="19">
    <source>
        <dbReference type="EMBL" id="ETX15806.1"/>
    </source>
</evidence>
<comment type="function">
    <text evidence="2">Acts on leucine, isoleucine and valine.</text>
</comment>
<sequence>MTQAQKSHSTHSATEDARNRDILIWVNGRLLHRSAAKVSVYDAGFLLGDGIWEGLRLHDGEWAFLGDHLDRFFEGCRAIGMDPGIDRAGLKDALDATAAANGMRSDAHARLMMTRGLKDKPFQHPGLSTSGNTLVIIVEHSKPAETLAARGIRLATVPQVRGLPHSQDPKLNSHSKLNCIIACVQAEAAGAEEALMLDPQGFVNTTNACNFFIVRRGEVWTSTGDYCMNGVTRAKVIDLCRANGIPVREKNFSLAEAYGADEAFLTGTFGAQTAVASIDGNPIGDGTRPVTERIRALYRDLVAGDVAQQQAARPAPAAPAPHPAADFASRFEALAAERSPFCFGADPSPAILEAWGLPVSVAGLREFVSITLEAIEEGVALLKPQVAFYEAFGPAGLLELQRLITGAQARGVLALADAKRTDIGNSVAAYGRAWLGPEGFGADAMTLSAYMGAGTLSPVHEHAAATGTGTFVVVRSSNPEGAALQSAEAGGEAVADTLARAIAAENDRLAPNAPVGPVGAVIGATLGAEAARTVSLMPNALFLVPGIGAQGASLDDLSRIFAGAGRRVIPTSSRAVLAAGPDVASLKASIAETRDAAMRLRDL</sequence>
<evidence type="ECO:0000256" key="4">
    <source>
        <dbReference type="ARBA" id="ARBA00004861"/>
    </source>
</evidence>
<comment type="cofactor">
    <cofactor evidence="1">
        <name>pyridoxal 5'-phosphate</name>
        <dbReference type="ChEBI" id="CHEBI:597326"/>
    </cofactor>
</comment>
<keyword evidence="8" id="KW-0210">Decarboxylase</keyword>
<dbReference type="InterPro" id="IPR036038">
    <property type="entry name" value="Aminotransferase-like"/>
</dbReference>
<evidence type="ECO:0000256" key="12">
    <source>
        <dbReference type="ARBA" id="ARBA00023304"/>
    </source>
</evidence>
<dbReference type="Pfam" id="PF00215">
    <property type="entry name" value="OMPdecase"/>
    <property type="match status" value="1"/>
</dbReference>
<dbReference type="UniPathway" id="UPA00070">
    <property type="reaction ID" value="UER00120"/>
</dbReference>
<comment type="pathway">
    <text evidence="4">Pyrimidine metabolism; UMP biosynthesis via de novo pathway; UMP from orotate: step 2/2.</text>
</comment>
<evidence type="ECO:0000256" key="16">
    <source>
        <dbReference type="ARBA" id="ARBA00049229"/>
    </source>
</evidence>
<dbReference type="InterPro" id="IPR013785">
    <property type="entry name" value="Aldolase_TIM"/>
</dbReference>
<gene>
    <name evidence="19" type="ORF">OCH239_11520</name>
</gene>
<dbReference type="InterPro" id="IPR001544">
    <property type="entry name" value="Aminotrans_IV"/>
</dbReference>
<comment type="catalytic activity">
    <reaction evidence="13">
        <text>L-valine + 2-oxoglutarate = 3-methyl-2-oxobutanoate + L-glutamate</text>
        <dbReference type="Rhea" id="RHEA:24813"/>
        <dbReference type="ChEBI" id="CHEBI:11851"/>
        <dbReference type="ChEBI" id="CHEBI:16810"/>
        <dbReference type="ChEBI" id="CHEBI:29985"/>
        <dbReference type="ChEBI" id="CHEBI:57762"/>
        <dbReference type="EC" id="2.6.1.42"/>
    </reaction>
</comment>
<dbReference type="InterPro" id="IPR043132">
    <property type="entry name" value="BCAT-like_C"/>
</dbReference>
<dbReference type="SUPFAM" id="SSF51366">
    <property type="entry name" value="Ribulose-phoshate binding barrel"/>
    <property type="match status" value="1"/>
</dbReference>
<evidence type="ECO:0000256" key="11">
    <source>
        <dbReference type="ARBA" id="ARBA00023239"/>
    </source>
</evidence>
<dbReference type="Proteomes" id="UP000022447">
    <property type="component" value="Unassembled WGS sequence"/>
</dbReference>
<keyword evidence="12" id="KW-0100">Branched-chain amino acid biosynthesis</keyword>
<evidence type="ECO:0000313" key="20">
    <source>
        <dbReference type="Proteomes" id="UP000022447"/>
    </source>
</evidence>
<dbReference type="InterPro" id="IPR011995">
    <property type="entry name" value="OMPdecase_type-2"/>
</dbReference>
<protein>
    <recommendedName>
        <fullName evidence="17">Orotidine-5'-phosphate decarboxylase</fullName>
        <ecNumber evidence="17">4.1.1.23</ecNumber>
    </recommendedName>
</protein>
<evidence type="ECO:0000256" key="2">
    <source>
        <dbReference type="ARBA" id="ARBA00003109"/>
    </source>
</evidence>
<keyword evidence="11" id="KW-0456">Lyase</keyword>
<dbReference type="PATRIC" id="fig|1449350.3.peg.916"/>
<comment type="similarity">
    <text evidence="7">Belongs to the class-IV pyridoxal-phosphate-dependent aminotransferase family.</text>
</comment>
<comment type="catalytic activity">
    <reaction evidence="14">
        <text>L-isoleucine + 2-oxoglutarate = (S)-3-methyl-2-oxopentanoate + L-glutamate</text>
        <dbReference type="Rhea" id="RHEA:24801"/>
        <dbReference type="ChEBI" id="CHEBI:16810"/>
        <dbReference type="ChEBI" id="CHEBI:29985"/>
        <dbReference type="ChEBI" id="CHEBI:35146"/>
        <dbReference type="ChEBI" id="CHEBI:58045"/>
        <dbReference type="EC" id="2.6.1.42"/>
    </reaction>
</comment>
<dbReference type="eggNOG" id="COG0284">
    <property type="taxonomic scope" value="Bacteria"/>
</dbReference>
<comment type="catalytic activity">
    <reaction evidence="15">
        <text>orotidine 5'-phosphate + H(+) = UMP + CO2</text>
        <dbReference type="Rhea" id="RHEA:11596"/>
        <dbReference type="ChEBI" id="CHEBI:15378"/>
        <dbReference type="ChEBI" id="CHEBI:16526"/>
        <dbReference type="ChEBI" id="CHEBI:57538"/>
        <dbReference type="ChEBI" id="CHEBI:57865"/>
        <dbReference type="EC" id="4.1.1.23"/>
    </reaction>
</comment>
<dbReference type="EMBL" id="JALZ01000003">
    <property type="protein sequence ID" value="ETX15806.1"/>
    <property type="molecule type" value="Genomic_DNA"/>
</dbReference>
<accession>X7EKW3</accession>
<dbReference type="Gene3D" id="3.20.20.70">
    <property type="entry name" value="Aldolase class I"/>
    <property type="match status" value="1"/>
</dbReference>
<evidence type="ECO:0000256" key="6">
    <source>
        <dbReference type="ARBA" id="ARBA00005072"/>
    </source>
</evidence>
<evidence type="ECO:0000256" key="13">
    <source>
        <dbReference type="ARBA" id="ARBA00048212"/>
    </source>
</evidence>
<dbReference type="InterPro" id="IPR001754">
    <property type="entry name" value="OMPdeCOase_dom"/>
</dbReference>
<evidence type="ECO:0000256" key="9">
    <source>
        <dbReference type="ARBA" id="ARBA00022898"/>
    </source>
</evidence>
<dbReference type="InterPro" id="IPR043131">
    <property type="entry name" value="BCAT-like_N"/>
</dbReference>
<dbReference type="GO" id="GO:0004084">
    <property type="term" value="F:branched-chain-amino-acid transaminase activity"/>
    <property type="evidence" value="ECO:0007669"/>
    <property type="project" value="UniProtKB-EC"/>
</dbReference>
<dbReference type="SMART" id="SM00934">
    <property type="entry name" value="OMPdecase"/>
    <property type="match status" value="1"/>
</dbReference>
<comment type="pathway">
    <text evidence="3">Amino-acid biosynthesis; L-isoleucine biosynthesis; L-isoleucine from 2-oxobutanoate: step 4/4.</text>
</comment>
<organism evidence="19 20">
    <name type="scientific">Roseivivax halodurans JCM 10272</name>
    <dbReference type="NCBI Taxonomy" id="1449350"/>
    <lineage>
        <taxon>Bacteria</taxon>
        <taxon>Pseudomonadati</taxon>
        <taxon>Pseudomonadota</taxon>
        <taxon>Alphaproteobacteria</taxon>
        <taxon>Rhodobacterales</taxon>
        <taxon>Roseobacteraceae</taxon>
        <taxon>Roseivivax</taxon>
    </lineage>
</organism>
<evidence type="ECO:0000256" key="7">
    <source>
        <dbReference type="ARBA" id="ARBA00009320"/>
    </source>
</evidence>
<evidence type="ECO:0000256" key="14">
    <source>
        <dbReference type="ARBA" id="ARBA00048798"/>
    </source>
</evidence>
<dbReference type="CDD" id="cd04725">
    <property type="entry name" value="OMP_decarboxylase_like"/>
    <property type="match status" value="1"/>
</dbReference>
<evidence type="ECO:0000256" key="5">
    <source>
        <dbReference type="ARBA" id="ARBA00004931"/>
    </source>
</evidence>
<feature type="domain" description="Orotidine 5'-phosphate decarboxylase" evidence="18">
    <location>
        <begin position="340"/>
        <end position="589"/>
    </location>
</feature>
<evidence type="ECO:0000256" key="10">
    <source>
        <dbReference type="ARBA" id="ARBA00022975"/>
    </source>
</evidence>
<dbReference type="SUPFAM" id="SSF56752">
    <property type="entry name" value="D-aminoacid aminotransferase-like PLP-dependent enzymes"/>
    <property type="match status" value="1"/>
</dbReference>
<dbReference type="InterPro" id="IPR011060">
    <property type="entry name" value="RibuloseP-bd_barrel"/>
</dbReference>
<dbReference type="InterPro" id="IPR050571">
    <property type="entry name" value="Class-IV_PLP-Dep_Aminotrnsfr"/>
</dbReference>
<dbReference type="eggNOG" id="COG0115">
    <property type="taxonomic scope" value="Bacteria"/>
</dbReference>
<dbReference type="NCBIfam" id="TIGR02127">
    <property type="entry name" value="pyrF_sub2"/>
    <property type="match status" value="1"/>
</dbReference>
<comment type="catalytic activity">
    <reaction evidence="16">
        <text>L-leucine + 2-oxoglutarate = 4-methyl-2-oxopentanoate + L-glutamate</text>
        <dbReference type="Rhea" id="RHEA:18321"/>
        <dbReference type="ChEBI" id="CHEBI:16810"/>
        <dbReference type="ChEBI" id="CHEBI:17865"/>
        <dbReference type="ChEBI" id="CHEBI:29985"/>
        <dbReference type="ChEBI" id="CHEBI:57427"/>
        <dbReference type="EC" id="2.6.1.42"/>
    </reaction>
</comment>
<comment type="pathway">
    <text evidence="6">Amino-acid biosynthesis; L-leucine biosynthesis; L-leucine from 3-methyl-2-oxobutanoate: step 4/4.</text>
</comment>
<proteinExistence type="inferred from homology"/>
<evidence type="ECO:0000256" key="3">
    <source>
        <dbReference type="ARBA" id="ARBA00004824"/>
    </source>
</evidence>
<evidence type="ECO:0000256" key="1">
    <source>
        <dbReference type="ARBA" id="ARBA00001933"/>
    </source>
</evidence>
<dbReference type="AlphaFoldDB" id="X7EKW3"/>
<keyword evidence="9" id="KW-0663">Pyridoxal phosphate</keyword>
<dbReference type="GO" id="GO:0004590">
    <property type="term" value="F:orotidine-5'-phosphate decarboxylase activity"/>
    <property type="evidence" value="ECO:0007669"/>
    <property type="project" value="UniProtKB-UniRule"/>
</dbReference>
<keyword evidence="20" id="KW-1185">Reference proteome</keyword>
<reference evidence="19 20" key="1">
    <citation type="submission" date="2014-01" db="EMBL/GenBank/DDBJ databases">
        <title>Roseivivax halodurans JCM 10272 Genome Sequencing.</title>
        <authorList>
            <person name="Lai Q."/>
            <person name="Li G."/>
            <person name="Shao Z."/>
        </authorList>
    </citation>
    <scope>NUCLEOTIDE SEQUENCE [LARGE SCALE GENOMIC DNA]</scope>
    <source>
        <strain evidence="19 20">JCM 10272</strain>
    </source>
</reference>
<dbReference type="GO" id="GO:0044205">
    <property type="term" value="P:'de novo' UMP biosynthetic process"/>
    <property type="evidence" value="ECO:0007669"/>
    <property type="project" value="UniProtKB-UniPathway"/>
</dbReference>
<dbReference type="GO" id="GO:0006207">
    <property type="term" value="P:'de novo' pyrimidine nucleobase biosynthetic process"/>
    <property type="evidence" value="ECO:0007669"/>
    <property type="project" value="InterPro"/>
</dbReference>
<name>X7EKW3_9RHOB</name>
<dbReference type="EC" id="4.1.1.23" evidence="17"/>
<evidence type="ECO:0000256" key="15">
    <source>
        <dbReference type="ARBA" id="ARBA00049157"/>
    </source>
</evidence>
<dbReference type="Pfam" id="PF01063">
    <property type="entry name" value="Aminotran_4"/>
    <property type="match status" value="1"/>
</dbReference>
<dbReference type="FunFam" id="3.20.10.10:FF:000002">
    <property type="entry name" value="D-alanine aminotransferase"/>
    <property type="match status" value="1"/>
</dbReference>
<dbReference type="OrthoDB" id="9805628at2"/>
<dbReference type="Gene3D" id="3.30.470.10">
    <property type="match status" value="1"/>
</dbReference>
<dbReference type="STRING" id="1449350.OCH239_11520"/>
<comment type="pathway">
    <text evidence="5">Amino-acid biosynthesis; L-valine biosynthesis; L-valine from pyruvate: step 4/4.</text>
</comment>
<evidence type="ECO:0000256" key="8">
    <source>
        <dbReference type="ARBA" id="ARBA00022793"/>
    </source>
</evidence>
<evidence type="ECO:0000259" key="18">
    <source>
        <dbReference type="SMART" id="SM00934"/>
    </source>
</evidence>